<gene>
    <name evidence="1" type="ORF">SAMN04488518_106333</name>
</gene>
<reference evidence="1 2" key="1">
    <citation type="submission" date="2016-10" db="EMBL/GenBank/DDBJ databases">
        <authorList>
            <person name="Varghese N."/>
            <person name="Submissions S."/>
        </authorList>
    </citation>
    <scope>NUCLEOTIDE SEQUENCE [LARGE SCALE GENOMIC DNA]</scope>
    <source>
        <strain evidence="1 2">DSM 16392</strain>
    </source>
</reference>
<dbReference type="EMBL" id="FOSK01000006">
    <property type="protein sequence ID" value="SFK58340.1"/>
    <property type="molecule type" value="Genomic_DNA"/>
</dbReference>
<sequence length="88" mass="9284">MRSCLSRANESSSVRAFLTVAKGHLLPLAIGVAPKTGLLSAPSIIWEYCGELGSFKVARPTSTHMSNMVVGCFILGLKAGWAERSSGC</sequence>
<evidence type="ECO:0000313" key="2">
    <source>
        <dbReference type="Proteomes" id="UP000199598"/>
    </source>
</evidence>
<protein>
    <submittedName>
        <fullName evidence="1">Uncharacterized protein</fullName>
    </submittedName>
</protein>
<evidence type="ECO:0000313" key="1">
    <source>
        <dbReference type="EMBL" id="SFK58340.1"/>
    </source>
</evidence>
<accession>A0A1I4AQ47</accession>
<name>A0A1I4AQ47_9HYPH</name>
<organism evidence="1 2">
    <name type="scientific">Pseudovibrio ascidiaceicola</name>
    <dbReference type="NCBI Taxonomy" id="285279"/>
    <lineage>
        <taxon>Bacteria</taxon>
        <taxon>Pseudomonadati</taxon>
        <taxon>Pseudomonadota</taxon>
        <taxon>Alphaproteobacteria</taxon>
        <taxon>Hyphomicrobiales</taxon>
        <taxon>Stappiaceae</taxon>
        <taxon>Pseudovibrio</taxon>
    </lineage>
</organism>
<keyword evidence="2" id="KW-1185">Reference proteome</keyword>
<dbReference type="Proteomes" id="UP000199598">
    <property type="component" value="Unassembled WGS sequence"/>
</dbReference>
<comment type="caution">
    <text evidence="1">The sequence shown here is derived from an EMBL/GenBank/DDBJ whole genome shotgun (WGS) entry which is preliminary data.</text>
</comment>
<proteinExistence type="predicted"/>